<sequence>MSVSTPDLSNIIIFVSLGAPVMFSCNLLSAQS</sequence>
<dbReference type="AlphaFoldDB" id="A0A0A9BI06"/>
<keyword evidence="1" id="KW-0812">Transmembrane</keyword>
<organism evidence="2">
    <name type="scientific">Arundo donax</name>
    <name type="common">Giant reed</name>
    <name type="synonym">Donax arundinaceus</name>
    <dbReference type="NCBI Taxonomy" id="35708"/>
    <lineage>
        <taxon>Eukaryota</taxon>
        <taxon>Viridiplantae</taxon>
        <taxon>Streptophyta</taxon>
        <taxon>Embryophyta</taxon>
        <taxon>Tracheophyta</taxon>
        <taxon>Spermatophyta</taxon>
        <taxon>Magnoliopsida</taxon>
        <taxon>Liliopsida</taxon>
        <taxon>Poales</taxon>
        <taxon>Poaceae</taxon>
        <taxon>PACMAD clade</taxon>
        <taxon>Arundinoideae</taxon>
        <taxon>Arundineae</taxon>
        <taxon>Arundo</taxon>
    </lineage>
</organism>
<evidence type="ECO:0000256" key="1">
    <source>
        <dbReference type="SAM" id="Phobius"/>
    </source>
</evidence>
<reference evidence="2" key="1">
    <citation type="submission" date="2014-09" db="EMBL/GenBank/DDBJ databases">
        <authorList>
            <person name="Magalhaes I.L.F."/>
            <person name="Oliveira U."/>
            <person name="Santos F.R."/>
            <person name="Vidigal T.H.D.A."/>
            <person name="Brescovit A.D."/>
            <person name="Santos A.J."/>
        </authorList>
    </citation>
    <scope>NUCLEOTIDE SEQUENCE</scope>
    <source>
        <tissue evidence="2">Shoot tissue taken approximately 20 cm above the soil surface</tissue>
    </source>
</reference>
<name>A0A0A9BI06_ARUDO</name>
<feature type="transmembrane region" description="Helical" evidence="1">
    <location>
        <begin position="12"/>
        <end position="30"/>
    </location>
</feature>
<protein>
    <submittedName>
        <fullName evidence="2">Uncharacterized protein</fullName>
    </submittedName>
</protein>
<proteinExistence type="predicted"/>
<dbReference type="EMBL" id="GBRH01234904">
    <property type="protein sequence ID" value="JAD62991.1"/>
    <property type="molecule type" value="Transcribed_RNA"/>
</dbReference>
<reference evidence="2" key="2">
    <citation type="journal article" date="2015" name="Data Brief">
        <title>Shoot transcriptome of the giant reed, Arundo donax.</title>
        <authorList>
            <person name="Barrero R.A."/>
            <person name="Guerrero F.D."/>
            <person name="Moolhuijzen P."/>
            <person name="Goolsby J.A."/>
            <person name="Tidwell J."/>
            <person name="Bellgard S.E."/>
            <person name="Bellgard M.I."/>
        </authorList>
    </citation>
    <scope>NUCLEOTIDE SEQUENCE</scope>
    <source>
        <tissue evidence="2">Shoot tissue taken approximately 20 cm above the soil surface</tissue>
    </source>
</reference>
<accession>A0A0A9BI06</accession>
<evidence type="ECO:0000313" key="2">
    <source>
        <dbReference type="EMBL" id="JAD62991.1"/>
    </source>
</evidence>
<keyword evidence="1" id="KW-0472">Membrane</keyword>
<keyword evidence="1" id="KW-1133">Transmembrane helix</keyword>